<evidence type="ECO:0000313" key="3">
    <source>
        <dbReference type="Proteomes" id="UP000007463"/>
    </source>
</evidence>
<keyword evidence="2" id="KW-0489">Methyltransferase</keyword>
<feature type="domain" description="Ribosomal RNA large subunit methyltransferase K/L-like methyltransferase" evidence="1">
    <location>
        <begin position="40"/>
        <end position="124"/>
    </location>
</feature>
<name>F2IGJ1_FLUTR</name>
<dbReference type="GO" id="GO:0032259">
    <property type="term" value="P:methylation"/>
    <property type="evidence" value="ECO:0007669"/>
    <property type="project" value="UniProtKB-KW"/>
</dbReference>
<proteinExistence type="predicted"/>
<dbReference type="HOGENOM" id="CLU_077121_1_0_10"/>
<dbReference type="RefSeq" id="WP_013685369.1">
    <property type="nucleotide sequence ID" value="NC_015321.1"/>
</dbReference>
<accession>F2IGJ1</accession>
<reference evidence="3" key="2">
    <citation type="submission" date="2011-02" db="EMBL/GenBank/DDBJ databases">
        <title>The complete genome of Fluviicola taffensis DSM 16823.</title>
        <authorList>
            <consortium name="US DOE Joint Genome Institute (JGI-PGF)"/>
            <person name="Lucas S."/>
            <person name="Copeland A."/>
            <person name="Lapidus A."/>
            <person name="Bruce D."/>
            <person name="Goodwin L."/>
            <person name="Pitluck S."/>
            <person name="Kyrpides N."/>
            <person name="Mavromatis K."/>
            <person name="Ivanova N."/>
            <person name="Mikhailova N."/>
            <person name="Pagani I."/>
            <person name="Chertkov O."/>
            <person name="Detter J.C."/>
            <person name="Han C."/>
            <person name="Tapia R."/>
            <person name="Land M."/>
            <person name="Hauser L."/>
            <person name="Markowitz V."/>
            <person name="Cheng J.-F."/>
            <person name="Hugenholtz P."/>
            <person name="Woyke T."/>
            <person name="Wu D."/>
            <person name="Tindall B."/>
            <person name="Pomrenke H.G."/>
            <person name="Brambilla E."/>
            <person name="Klenk H.-P."/>
            <person name="Eisen J.A."/>
        </authorList>
    </citation>
    <scope>NUCLEOTIDE SEQUENCE [LARGE SCALE GENOMIC DNA]</scope>
    <source>
        <strain evidence="3">DSM 16823 / RW262 / RW262</strain>
    </source>
</reference>
<gene>
    <name evidence="2" type="ordered locus">Fluta_0593</name>
</gene>
<dbReference type="OrthoDB" id="9814572at2"/>
<protein>
    <submittedName>
        <fullName evidence="2">Type III restriction system methylase</fullName>
    </submittedName>
</protein>
<sequence>MSTEAKQVNSKDRVTNHGEVFTNKREVNAMLDLVQQETERIDSRFLEPACGTGNFLVEILERKLKVVEARYKKSQLEYERNAITAISSIYGVDILEDNVQACRDRLLGIFTKYYIHHYKKDFNEAFLLSAEFILSKNIIWGDALSMKSTSGLPITFSEWSAVNGSMLKRRDFQLDKLLENVEYDDSEMNLFSDHKEPVFIPQPVAEFPLTHFLKIAEHD</sequence>
<dbReference type="InterPro" id="IPR000241">
    <property type="entry name" value="RlmKL-like_Mtase"/>
</dbReference>
<dbReference type="Proteomes" id="UP000007463">
    <property type="component" value="Chromosome"/>
</dbReference>
<dbReference type="eggNOG" id="COG1002">
    <property type="taxonomic scope" value="Bacteria"/>
</dbReference>
<dbReference type="STRING" id="755732.Fluta_0593"/>
<dbReference type="GO" id="GO:0008168">
    <property type="term" value="F:methyltransferase activity"/>
    <property type="evidence" value="ECO:0007669"/>
    <property type="project" value="UniProtKB-KW"/>
</dbReference>
<keyword evidence="3" id="KW-1185">Reference proteome</keyword>
<evidence type="ECO:0000313" key="2">
    <source>
        <dbReference type="EMBL" id="AEA42597.1"/>
    </source>
</evidence>
<reference evidence="2 3" key="1">
    <citation type="journal article" date="2011" name="Stand. Genomic Sci.">
        <title>Complete genome sequence of the gliding freshwater bacterium Fluviicola taffensis type strain (RW262).</title>
        <authorList>
            <person name="Woyke T."/>
            <person name="Chertkov O."/>
            <person name="Lapidus A."/>
            <person name="Nolan M."/>
            <person name="Lucas S."/>
            <person name="Del Rio T.G."/>
            <person name="Tice H."/>
            <person name="Cheng J.F."/>
            <person name="Tapia R."/>
            <person name="Han C."/>
            <person name="Goodwin L."/>
            <person name="Pitluck S."/>
            <person name="Liolios K."/>
            <person name="Pagani I."/>
            <person name="Ivanova N."/>
            <person name="Huntemann M."/>
            <person name="Mavromatis K."/>
            <person name="Mikhailova N."/>
            <person name="Pati A."/>
            <person name="Chen A."/>
            <person name="Palaniappan K."/>
            <person name="Land M."/>
            <person name="Hauser L."/>
            <person name="Brambilla E.M."/>
            <person name="Rohde M."/>
            <person name="Mwirichia R."/>
            <person name="Sikorski J."/>
            <person name="Tindall B.J."/>
            <person name="Goker M."/>
            <person name="Bristow J."/>
            <person name="Eisen J.A."/>
            <person name="Markowitz V."/>
            <person name="Hugenholtz P."/>
            <person name="Klenk H.P."/>
            <person name="Kyrpides N.C."/>
        </authorList>
    </citation>
    <scope>NUCLEOTIDE SEQUENCE [LARGE SCALE GENOMIC DNA]</scope>
    <source>
        <strain evidence="3">DSM 16823 / RW262 / RW262</strain>
    </source>
</reference>
<evidence type="ECO:0000259" key="1">
    <source>
        <dbReference type="Pfam" id="PF01170"/>
    </source>
</evidence>
<dbReference type="EMBL" id="CP002542">
    <property type="protein sequence ID" value="AEA42597.1"/>
    <property type="molecule type" value="Genomic_DNA"/>
</dbReference>
<dbReference type="Gene3D" id="3.40.50.150">
    <property type="entry name" value="Vaccinia Virus protein VP39"/>
    <property type="match status" value="1"/>
</dbReference>
<dbReference type="Pfam" id="PF01170">
    <property type="entry name" value="UPF0020"/>
    <property type="match status" value="1"/>
</dbReference>
<organism evidence="2 3">
    <name type="scientific">Fluviicola taffensis (strain DSM 16823 / NCIMB 13979 / RW262)</name>
    <dbReference type="NCBI Taxonomy" id="755732"/>
    <lineage>
        <taxon>Bacteria</taxon>
        <taxon>Pseudomonadati</taxon>
        <taxon>Bacteroidota</taxon>
        <taxon>Flavobacteriia</taxon>
        <taxon>Flavobacteriales</taxon>
        <taxon>Crocinitomicaceae</taxon>
        <taxon>Fluviicola</taxon>
    </lineage>
</organism>
<keyword evidence="2" id="KW-0808">Transferase</keyword>
<dbReference type="KEGG" id="fte:Fluta_0593"/>
<dbReference type="InterPro" id="IPR029063">
    <property type="entry name" value="SAM-dependent_MTases_sf"/>
</dbReference>
<dbReference type="AlphaFoldDB" id="F2IGJ1"/>
<dbReference type="SUPFAM" id="SSF53335">
    <property type="entry name" value="S-adenosyl-L-methionine-dependent methyltransferases"/>
    <property type="match status" value="1"/>
</dbReference>
<dbReference type="REBASE" id="33787">
    <property type="entry name" value="M2.FtaORF592P"/>
</dbReference>